<comment type="caution">
    <text evidence="3">The sequence shown here is derived from an EMBL/GenBank/DDBJ whole genome shotgun (WGS) entry which is preliminary data.</text>
</comment>
<accession>A0A849BVS9</accession>
<protein>
    <submittedName>
        <fullName evidence="3">Uncharacterized protein</fullName>
    </submittedName>
</protein>
<sequence>ISASAPLALAALALLAGVGAAGLVPRSDAPSPVRSPAAAAAAVDEDVHEPGDEPGAVRLVVVEARPDPDADPRADVLAVRLAVEGRGGVDVLVLGGGSGEPGHRVPGRVALTGAGWLASRADAPVVVRAGGTTDVVLTVHVGCEPAPALAPWLLVRPTAGALELAELEVADPGARGALEDACAAREVERARLASPLAPVPAPGTPSGGRSGAGGARAAP</sequence>
<dbReference type="Proteomes" id="UP000555552">
    <property type="component" value="Unassembled WGS sequence"/>
</dbReference>
<keyword evidence="2" id="KW-0732">Signal</keyword>
<dbReference type="EMBL" id="JABEMA010000369">
    <property type="protein sequence ID" value="NNH24484.1"/>
    <property type="molecule type" value="Genomic_DNA"/>
</dbReference>
<reference evidence="3 4" key="1">
    <citation type="submission" date="2020-05" db="EMBL/GenBank/DDBJ databases">
        <title>MicrobeNet Type strains.</title>
        <authorList>
            <person name="Nicholson A.C."/>
        </authorList>
    </citation>
    <scope>NUCLEOTIDE SEQUENCE [LARGE SCALE GENOMIC DNA]</scope>
    <source>
        <strain evidence="3 4">JCM 14547</strain>
    </source>
</reference>
<feature type="compositionally biased region" description="Gly residues" evidence="1">
    <location>
        <begin position="205"/>
        <end position="219"/>
    </location>
</feature>
<evidence type="ECO:0000256" key="2">
    <source>
        <dbReference type="SAM" id="SignalP"/>
    </source>
</evidence>
<organism evidence="3 4">
    <name type="scientific">Pseudokineococcus marinus</name>
    <dbReference type="NCBI Taxonomy" id="351215"/>
    <lineage>
        <taxon>Bacteria</taxon>
        <taxon>Bacillati</taxon>
        <taxon>Actinomycetota</taxon>
        <taxon>Actinomycetes</taxon>
        <taxon>Kineosporiales</taxon>
        <taxon>Kineosporiaceae</taxon>
        <taxon>Pseudokineococcus</taxon>
    </lineage>
</organism>
<name>A0A849BVS9_9ACTN</name>
<feature type="compositionally biased region" description="Low complexity" evidence="1">
    <location>
        <begin position="26"/>
        <end position="42"/>
    </location>
</feature>
<proteinExistence type="predicted"/>
<feature type="region of interest" description="Disordered" evidence="1">
    <location>
        <begin position="193"/>
        <end position="219"/>
    </location>
</feature>
<feature type="region of interest" description="Disordered" evidence="1">
    <location>
        <begin position="26"/>
        <end position="54"/>
    </location>
</feature>
<feature type="signal peptide" evidence="2">
    <location>
        <begin position="1"/>
        <end position="20"/>
    </location>
</feature>
<evidence type="ECO:0000313" key="4">
    <source>
        <dbReference type="Proteomes" id="UP000555552"/>
    </source>
</evidence>
<evidence type="ECO:0000313" key="3">
    <source>
        <dbReference type="EMBL" id="NNH24484.1"/>
    </source>
</evidence>
<feature type="non-terminal residue" evidence="3">
    <location>
        <position position="1"/>
    </location>
</feature>
<feature type="chain" id="PRO_5032585716" evidence="2">
    <location>
        <begin position="21"/>
        <end position="219"/>
    </location>
</feature>
<keyword evidence="4" id="KW-1185">Reference proteome</keyword>
<evidence type="ECO:0000256" key="1">
    <source>
        <dbReference type="SAM" id="MobiDB-lite"/>
    </source>
</evidence>
<dbReference type="AlphaFoldDB" id="A0A849BVS9"/>
<gene>
    <name evidence="3" type="ORF">HLB09_15585</name>
</gene>